<protein>
    <submittedName>
        <fullName evidence="1">N-acetyltransferase</fullName>
    </submittedName>
</protein>
<gene>
    <name evidence="1" type="ORF">EAI46_13105</name>
</gene>
<dbReference type="PANTHER" id="PTHR43415:SF3">
    <property type="entry name" value="GNAT-FAMILY ACETYLTRANSFERASE"/>
    <property type="match status" value="1"/>
</dbReference>
<dbReference type="Gene3D" id="3.40.630.30">
    <property type="match status" value="1"/>
</dbReference>
<dbReference type="PROSITE" id="PS51186">
    <property type="entry name" value="GNAT"/>
    <property type="match status" value="1"/>
</dbReference>
<proteinExistence type="predicted"/>
<dbReference type="PANTHER" id="PTHR43415">
    <property type="entry name" value="SPERMIDINE N(1)-ACETYLTRANSFERASE"/>
    <property type="match status" value="1"/>
</dbReference>
<dbReference type="Proteomes" id="UP000281340">
    <property type="component" value="Unassembled WGS sequence"/>
</dbReference>
<dbReference type="EMBL" id="RDDM01000088">
    <property type="protein sequence ID" value="RLY57457.1"/>
    <property type="molecule type" value="Genomic_DNA"/>
</dbReference>
<keyword evidence="1" id="KW-0808">Transferase</keyword>
<evidence type="ECO:0000313" key="2">
    <source>
        <dbReference type="Proteomes" id="UP000281340"/>
    </source>
</evidence>
<dbReference type="InterPro" id="IPR016181">
    <property type="entry name" value="Acyl_CoA_acyltransferase"/>
</dbReference>
<dbReference type="SUPFAM" id="SSF55729">
    <property type="entry name" value="Acyl-CoA N-acyltransferases (Nat)"/>
    <property type="match status" value="1"/>
</dbReference>
<sequence length="189" mass="21854">MNGYHIFPQITKAKKIVGKTIVLRNANQDDAEFIVRVRTDQKKGRFISSTSTDVEQQRDWLKYYESSKGQAYFIIENYSGERLGTIRMYDQVGDSFCWGSWVIVDNAPAHYAIESALLLYTYALKLGFAKSHFDVRKGNTSVIKFHERFGAKKTGETELDILFEISKKEIELSLLKYKKYLPDSIEIEI</sequence>
<organism evidence="1 2">
    <name type="scientific">Escherichia coli</name>
    <dbReference type="NCBI Taxonomy" id="562"/>
    <lineage>
        <taxon>Bacteria</taxon>
        <taxon>Pseudomonadati</taxon>
        <taxon>Pseudomonadota</taxon>
        <taxon>Gammaproteobacteria</taxon>
        <taxon>Enterobacterales</taxon>
        <taxon>Enterobacteriaceae</taxon>
        <taxon>Escherichia</taxon>
    </lineage>
</organism>
<dbReference type="Pfam" id="PF13302">
    <property type="entry name" value="Acetyltransf_3"/>
    <property type="match status" value="1"/>
</dbReference>
<accession>A0A3L9I8N8</accession>
<name>A0A3L9I8N8_ECOLX</name>
<dbReference type="InterPro" id="IPR000182">
    <property type="entry name" value="GNAT_dom"/>
</dbReference>
<dbReference type="GO" id="GO:0016747">
    <property type="term" value="F:acyltransferase activity, transferring groups other than amino-acyl groups"/>
    <property type="evidence" value="ECO:0007669"/>
    <property type="project" value="InterPro"/>
</dbReference>
<dbReference type="AlphaFoldDB" id="A0A3L9I8N8"/>
<reference evidence="1 2" key="1">
    <citation type="submission" date="2018-10" db="EMBL/GenBank/DDBJ databases">
        <title>Comparison of Escherichia coli isolates recovered from retail chicken and from chicken fecal samples by antimicrobial susceptibility test and whole genome sequencing.</title>
        <authorList>
            <person name="Tang B."/>
            <person name="Ma Y."/>
            <person name="He X."/>
            <person name="Cao L."/>
            <person name="Xia X."/>
            <person name="Yang H."/>
        </authorList>
    </citation>
    <scope>NUCLEOTIDE SEQUENCE [LARGE SCALE GENOMIC DNA]</scope>
    <source>
        <strain evidence="1 2">CMJH98b</strain>
    </source>
</reference>
<comment type="caution">
    <text evidence="1">The sequence shown here is derived from an EMBL/GenBank/DDBJ whole genome shotgun (WGS) entry which is preliminary data.</text>
</comment>
<evidence type="ECO:0000313" key="1">
    <source>
        <dbReference type="EMBL" id="RLY57457.1"/>
    </source>
</evidence>